<evidence type="ECO:0000259" key="4">
    <source>
        <dbReference type="Pfam" id="PF07859"/>
    </source>
</evidence>
<dbReference type="Proteomes" id="UP000467428">
    <property type="component" value="Chromosome"/>
</dbReference>
<evidence type="ECO:0000256" key="3">
    <source>
        <dbReference type="SAM" id="MobiDB-lite"/>
    </source>
</evidence>
<dbReference type="InterPro" id="IPR002168">
    <property type="entry name" value="Lipase_GDXG_HIS_AS"/>
</dbReference>
<dbReference type="SUPFAM" id="SSF53474">
    <property type="entry name" value="alpha/beta-Hydrolases"/>
    <property type="match status" value="1"/>
</dbReference>
<proteinExistence type="inferred from homology"/>
<comment type="similarity">
    <text evidence="1">Belongs to the 'GDXG' lipolytic enzyme family.</text>
</comment>
<dbReference type="PANTHER" id="PTHR48081:SF8">
    <property type="entry name" value="ALPHA_BETA HYDROLASE FOLD-3 DOMAIN-CONTAINING PROTEIN-RELATED"/>
    <property type="match status" value="1"/>
</dbReference>
<feature type="region of interest" description="Disordered" evidence="3">
    <location>
        <begin position="1"/>
        <end position="26"/>
    </location>
</feature>
<dbReference type="AlphaFoldDB" id="A0A7I7RV05"/>
<organism evidence="5 6">
    <name type="scientific">Mycolicibacterium arabiense</name>
    <dbReference type="NCBI Taxonomy" id="1286181"/>
    <lineage>
        <taxon>Bacteria</taxon>
        <taxon>Bacillati</taxon>
        <taxon>Actinomycetota</taxon>
        <taxon>Actinomycetes</taxon>
        <taxon>Mycobacteriales</taxon>
        <taxon>Mycobacteriaceae</taxon>
        <taxon>Mycolicibacterium</taxon>
    </lineage>
</organism>
<evidence type="ECO:0000313" key="5">
    <source>
        <dbReference type="EMBL" id="BBY48434.1"/>
    </source>
</evidence>
<dbReference type="EMBL" id="AP022593">
    <property type="protein sequence ID" value="BBY48434.1"/>
    <property type="molecule type" value="Genomic_DNA"/>
</dbReference>
<name>A0A7I7RV05_9MYCO</name>
<reference evidence="5 6" key="1">
    <citation type="journal article" date="2019" name="Emerg. Microbes Infect.">
        <title>Comprehensive subspecies identification of 175 nontuberculous mycobacteria species based on 7547 genomic profiles.</title>
        <authorList>
            <person name="Matsumoto Y."/>
            <person name="Kinjo T."/>
            <person name="Motooka D."/>
            <person name="Nabeya D."/>
            <person name="Jung N."/>
            <person name="Uechi K."/>
            <person name="Horii T."/>
            <person name="Iida T."/>
            <person name="Fujita J."/>
            <person name="Nakamura S."/>
        </authorList>
    </citation>
    <scope>NUCLEOTIDE SEQUENCE [LARGE SCALE GENOMIC DNA]</scope>
    <source>
        <strain evidence="5 6">JCM 18538</strain>
    </source>
</reference>
<gene>
    <name evidence="5" type="ORF">MARA_19020</name>
</gene>
<protein>
    <submittedName>
        <fullName evidence="5">Lipase</fullName>
    </submittedName>
</protein>
<dbReference type="Pfam" id="PF07859">
    <property type="entry name" value="Abhydrolase_3"/>
    <property type="match status" value="1"/>
</dbReference>
<dbReference type="PROSITE" id="PS01173">
    <property type="entry name" value="LIPASE_GDXG_HIS"/>
    <property type="match status" value="1"/>
</dbReference>
<dbReference type="RefSeq" id="WP_163918216.1">
    <property type="nucleotide sequence ID" value="NZ_AP022593.1"/>
</dbReference>
<evidence type="ECO:0000256" key="2">
    <source>
        <dbReference type="ARBA" id="ARBA00022801"/>
    </source>
</evidence>
<sequence>MTKSVPVGIPPTAPVGTVADPGAGRPSRRKLATLNAVSGALLPLVKRIPEPVKRKLLGRRAVTIDGNTLDPTLALVLAMQRASGVNGLVASDDVVVSREQLRNLSAKIDSGVTVGIRELTVPGPEGQMRARHYTPVDGLPAGSPLLVFFHGGGFVVGDLDTHDGLCRLISRDAGVGVLSVDYRLAPEHKAPAAVHDCYAAYRWAVDNAAALGADPRRIAVGGDSAGGNLAAVVSRLARDDRDQGVPLPALQLLLYPATNFAGDTRSKLLFSEGFFLTKPHMDWFRDNYLSGAAVDVSDPLISPLLADDLTGLPPALVLTAGFDPLRDEGHHYAEALAAAGVPVDYREYGSVVHAFANFFPLGGGSAVATADMVSALKAHLSRC</sequence>
<dbReference type="KEGG" id="marz:MARA_19020"/>
<dbReference type="Gene3D" id="3.40.50.1820">
    <property type="entry name" value="alpha/beta hydrolase"/>
    <property type="match status" value="1"/>
</dbReference>
<dbReference type="GO" id="GO:0016787">
    <property type="term" value="F:hydrolase activity"/>
    <property type="evidence" value="ECO:0007669"/>
    <property type="project" value="UniProtKB-KW"/>
</dbReference>
<dbReference type="InterPro" id="IPR029058">
    <property type="entry name" value="AB_hydrolase_fold"/>
</dbReference>
<geneLocation type="plasmid" evidence="6">
    <name>pjcm18538 dna</name>
</geneLocation>
<dbReference type="InterPro" id="IPR013094">
    <property type="entry name" value="AB_hydrolase_3"/>
</dbReference>
<dbReference type="PANTHER" id="PTHR48081">
    <property type="entry name" value="AB HYDROLASE SUPERFAMILY PROTEIN C4A8.06C"/>
    <property type="match status" value="1"/>
</dbReference>
<evidence type="ECO:0000256" key="1">
    <source>
        <dbReference type="ARBA" id="ARBA00010515"/>
    </source>
</evidence>
<evidence type="ECO:0000313" key="6">
    <source>
        <dbReference type="Proteomes" id="UP000467428"/>
    </source>
</evidence>
<dbReference type="FunFam" id="3.40.50.1820:FF:000089">
    <property type="entry name" value="Alpha/beta hydrolase"/>
    <property type="match status" value="1"/>
</dbReference>
<feature type="domain" description="Alpha/beta hydrolase fold-3" evidence="4">
    <location>
        <begin position="146"/>
        <end position="356"/>
    </location>
</feature>
<keyword evidence="6" id="KW-1185">Reference proteome</keyword>
<keyword evidence="2" id="KW-0378">Hydrolase</keyword>
<accession>A0A7I7RV05</accession>
<dbReference type="InterPro" id="IPR050300">
    <property type="entry name" value="GDXG_lipolytic_enzyme"/>
</dbReference>